<dbReference type="RefSeq" id="WP_014424993.1">
    <property type="nucleotide sequence ID" value="NC_017068.1"/>
</dbReference>
<dbReference type="EMBL" id="AP012292">
    <property type="protein sequence ID" value="BAL83562.1"/>
    <property type="molecule type" value="Genomic_DNA"/>
</dbReference>
<dbReference type="SUPFAM" id="SSF47413">
    <property type="entry name" value="lambda repressor-like DNA-binding domains"/>
    <property type="match status" value="1"/>
</dbReference>
<dbReference type="PATRIC" id="fig|927704.6.peg.1928"/>
<dbReference type="KEGG" id="sri:SELR_18540"/>
<evidence type="ECO:0000256" key="1">
    <source>
        <dbReference type="ARBA" id="ARBA00023125"/>
    </source>
</evidence>
<dbReference type="AlphaFoldDB" id="I0GS25"/>
<dbReference type="PROSITE" id="PS50943">
    <property type="entry name" value="HTH_CROC1"/>
    <property type="match status" value="1"/>
</dbReference>
<feature type="domain" description="HTH cro/C1-type" evidence="2">
    <location>
        <begin position="4"/>
        <end position="64"/>
    </location>
</feature>
<organism evidence="3 4">
    <name type="scientific">Selenomonas ruminantium subsp. lactilytica (strain NBRC 103574 / TAM6421)</name>
    <dbReference type="NCBI Taxonomy" id="927704"/>
    <lineage>
        <taxon>Bacteria</taxon>
        <taxon>Bacillati</taxon>
        <taxon>Bacillota</taxon>
        <taxon>Negativicutes</taxon>
        <taxon>Selenomonadales</taxon>
        <taxon>Selenomonadaceae</taxon>
        <taxon>Selenomonas</taxon>
    </lineage>
</organism>
<dbReference type="SMART" id="SM00530">
    <property type="entry name" value="HTH_XRE"/>
    <property type="match status" value="1"/>
</dbReference>
<dbReference type="GO" id="GO:0003677">
    <property type="term" value="F:DNA binding"/>
    <property type="evidence" value="ECO:0007669"/>
    <property type="project" value="UniProtKB-KW"/>
</dbReference>
<dbReference type="Gene3D" id="1.10.260.40">
    <property type="entry name" value="lambda repressor-like DNA-binding domains"/>
    <property type="match status" value="1"/>
</dbReference>
<dbReference type="Proteomes" id="UP000007887">
    <property type="component" value="Chromosome"/>
</dbReference>
<sequence length="176" mass="20451">MCRIKELRKRYGMTQEEMLAKFNSRFNMNYTASALSLIENEKRIPDALTMCKFADFFGVSLDYLMSRSDIEKPAKTLHDGSNGLWTVSLDKDHHIYEIVKWYHSMPKERQLALYHYAQYLFGKDTLLQEIEESRKLKKQLIELSREFLKNGESTKAKTISTGFTTTAIALSALLFS</sequence>
<dbReference type="eggNOG" id="COG1396">
    <property type="taxonomic scope" value="Bacteria"/>
</dbReference>
<proteinExistence type="predicted"/>
<protein>
    <submittedName>
        <fullName evidence="3">Putative Xre family transcriptional regulator</fullName>
    </submittedName>
</protein>
<name>I0GS25_SELRL</name>
<dbReference type="HOGENOM" id="CLU_1524119_0_0_9"/>
<dbReference type="InterPro" id="IPR010982">
    <property type="entry name" value="Lambda_DNA-bd_dom_sf"/>
</dbReference>
<keyword evidence="1" id="KW-0238">DNA-binding</keyword>
<evidence type="ECO:0000313" key="3">
    <source>
        <dbReference type="EMBL" id="BAL83562.1"/>
    </source>
</evidence>
<gene>
    <name evidence="3" type="ordered locus">SELR_18540</name>
</gene>
<dbReference type="Pfam" id="PF01381">
    <property type="entry name" value="HTH_3"/>
    <property type="match status" value="1"/>
</dbReference>
<reference evidence="3 4" key="1">
    <citation type="submission" date="2011-10" db="EMBL/GenBank/DDBJ databases">
        <title>Whole genome sequence of Selenomonas ruminantium subsp. lactilytica TAM6421.</title>
        <authorList>
            <person name="Oguchi A."/>
            <person name="Ankai A."/>
            <person name="Kaneko J."/>
            <person name="Yamada-Narita S."/>
            <person name="Fukui S."/>
            <person name="Takahashi M."/>
            <person name="Onodera T."/>
            <person name="Kojima S."/>
            <person name="Fushimi T."/>
            <person name="Abe N."/>
            <person name="Kamio Y."/>
            <person name="Yamazaki S."/>
            <person name="Fujita N."/>
        </authorList>
    </citation>
    <scope>NUCLEOTIDE SEQUENCE [LARGE SCALE GENOMIC DNA]</scope>
    <source>
        <strain evidence="4">NBRC 103574 / TAM6421</strain>
    </source>
</reference>
<dbReference type="PANTHER" id="PTHR46558:SF11">
    <property type="entry name" value="HTH-TYPE TRANSCRIPTIONAL REGULATOR XRE"/>
    <property type="match status" value="1"/>
</dbReference>
<evidence type="ECO:0000313" key="4">
    <source>
        <dbReference type="Proteomes" id="UP000007887"/>
    </source>
</evidence>
<dbReference type="InterPro" id="IPR001387">
    <property type="entry name" value="Cro/C1-type_HTH"/>
</dbReference>
<dbReference type="CDD" id="cd00093">
    <property type="entry name" value="HTH_XRE"/>
    <property type="match status" value="1"/>
</dbReference>
<evidence type="ECO:0000259" key="2">
    <source>
        <dbReference type="PROSITE" id="PS50943"/>
    </source>
</evidence>
<dbReference type="PANTHER" id="PTHR46558">
    <property type="entry name" value="TRACRIPTIONAL REGULATORY PROTEIN-RELATED-RELATED"/>
    <property type="match status" value="1"/>
</dbReference>
<accession>I0GS25</accession>